<accession>A0A8H3U0Y0</accession>
<name>A0A8H3U0Y0_VENIN</name>
<dbReference type="EMBL" id="WNWQ01001831">
    <property type="protein sequence ID" value="KAE9961289.1"/>
    <property type="molecule type" value="Genomic_DNA"/>
</dbReference>
<proteinExistence type="predicted"/>
<evidence type="ECO:0000313" key="3">
    <source>
        <dbReference type="Proteomes" id="UP000433883"/>
    </source>
</evidence>
<reference evidence="2 3" key="1">
    <citation type="submission" date="2019-11" db="EMBL/GenBank/DDBJ databases">
        <title>Venturia inaequalis Genome Resource.</title>
        <authorList>
            <person name="Lichtner F.J."/>
        </authorList>
    </citation>
    <scope>NUCLEOTIDE SEQUENCE [LARGE SCALE GENOMIC DNA]</scope>
    <source>
        <strain evidence="2">Bline_iso_100314</strain>
    </source>
</reference>
<gene>
    <name evidence="2" type="ORF">BLS_002721</name>
</gene>
<dbReference type="Proteomes" id="UP000433883">
    <property type="component" value="Unassembled WGS sequence"/>
</dbReference>
<feature type="compositionally biased region" description="Polar residues" evidence="1">
    <location>
        <begin position="228"/>
        <end position="242"/>
    </location>
</feature>
<comment type="caution">
    <text evidence="2">The sequence shown here is derived from an EMBL/GenBank/DDBJ whole genome shotgun (WGS) entry which is preliminary data.</text>
</comment>
<feature type="region of interest" description="Disordered" evidence="1">
    <location>
        <begin position="210"/>
        <end position="259"/>
    </location>
</feature>
<organism evidence="2 3">
    <name type="scientific">Venturia inaequalis</name>
    <name type="common">Apple scab fungus</name>
    <dbReference type="NCBI Taxonomy" id="5025"/>
    <lineage>
        <taxon>Eukaryota</taxon>
        <taxon>Fungi</taxon>
        <taxon>Dikarya</taxon>
        <taxon>Ascomycota</taxon>
        <taxon>Pezizomycotina</taxon>
        <taxon>Dothideomycetes</taxon>
        <taxon>Pleosporomycetidae</taxon>
        <taxon>Venturiales</taxon>
        <taxon>Venturiaceae</taxon>
        <taxon>Venturia</taxon>
    </lineage>
</organism>
<evidence type="ECO:0008006" key="4">
    <source>
        <dbReference type="Google" id="ProtNLM"/>
    </source>
</evidence>
<evidence type="ECO:0000256" key="1">
    <source>
        <dbReference type="SAM" id="MobiDB-lite"/>
    </source>
</evidence>
<dbReference type="AlphaFoldDB" id="A0A8H3U0Y0"/>
<protein>
    <recommendedName>
        <fullName evidence="4">Fungal N-terminal domain-containing protein</fullName>
    </recommendedName>
</protein>
<evidence type="ECO:0000313" key="2">
    <source>
        <dbReference type="EMBL" id="KAE9961289.1"/>
    </source>
</evidence>
<sequence>MDPVTIAATILTIIQLIDRANRLLTGLTSAPREFARFLTQVQSLTSILSSIRTDLSLDRDSIINRCKTLKARNQLDLDDLIKLCEKGVKRVQVLLDDYRGVTRRGLWSSEKLLWSKQGKQEVRESLYDLQGLTTLIDLFVTKEVAQGVSRLEREIAAQKSAYQSRERQRNKETHALFTHFEIPIPPDAGRNIANLFTASVIASRWLGRLRTRKFPPPPPPPTTGRVGKSTSKTNLGYTTTTRFPLPHLPRRSSLRSSTYQTRIVAPQTTTPTPTPPPPNMQLKGWRVASDSYIIGPKIHKREPLKRSPSQLQELVNLAQTRGKALDRRHHAVTWLMGSLGSRWTFLGGREEWGERFVVVVGREG</sequence>